<dbReference type="RefSeq" id="WP_311560249.1">
    <property type="nucleotide sequence ID" value="NZ_JAVREJ010000042.1"/>
</dbReference>
<feature type="transmembrane region" description="Helical" evidence="1">
    <location>
        <begin position="204"/>
        <end position="222"/>
    </location>
</feature>
<name>A0ABU2NM68_9PSEU</name>
<reference evidence="3" key="1">
    <citation type="submission" date="2023-07" db="EMBL/GenBank/DDBJ databases">
        <title>30 novel species of actinomycetes from the DSMZ collection.</title>
        <authorList>
            <person name="Nouioui I."/>
        </authorList>
    </citation>
    <scope>NUCLEOTIDE SEQUENCE [LARGE SCALE GENOMIC DNA]</scope>
    <source>
        <strain evidence="3">DSM 45834</strain>
    </source>
</reference>
<accession>A0ABU2NM68</accession>
<proteinExistence type="predicted"/>
<sequence>MNECYRLAGELGFEVSNNDFVDYSYDSAPLDYLDAASRLAAVGKVLCEATADDELIHTEYSRSSLSTDLARLIVHFEALGQVKENRFRIIGTVFLRNVLFVLPGYGMRRIQTATLDPLWHQDTSCSLSDFGRQLVKSAEQLASAPSRVGMPVHLALIREIEGLAEECDADHPRTIEEQVLRLQDVITDFTVPAEYRRNLRFHSAGYAVFALAAIGVAALTPWQGLADESYIRNGVLAVTPSLFFLLVANSTFCAHIAFLAGHFLNDYTVATMKTYAKATTVTLAISTLVLGAGLNAGGDASLGVPAGLAVYVLTLLSSLSADNLAHHAEARLKVLTTPG</sequence>
<keyword evidence="1" id="KW-1133">Transmembrane helix</keyword>
<evidence type="ECO:0000256" key="1">
    <source>
        <dbReference type="SAM" id="Phobius"/>
    </source>
</evidence>
<feature type="transmembrane region" description="Helical" evidence="1">
    <location>
        <begin position="242"/>
        <end position="263"/>
    </location>
</feature>
<keyword evidence="3" id="KW-1185">Reference proteome</keyword>
<comment type="caution">
    <text evidence="2">The sequence shown here is derived from an EMBL/GenBank/DDBJ whole genome shotgun (WGS) entry which is preliminary data.</text>
</comment>
<dbReference type="Proteomes" id="UP001183202">
    <property type="component" value="Unassembled WGS sequence"/>
</dbReference>
<keyword evidence="1" id="KW-0472">Membrane</keyword>
<organism evidence="2 3">
    <name type="scientific">Pseudonocardia charpentierae</name>
    <dbReference type="NCBI Taxonomy" id="3075545"/>
    <lineage>
        <taxon>Bacteria</taxon>
        <taxon>Bacillati</taxon>
        <taxon>Actinomycetota</taxon>
        <taxon>Actinomycetes</taxon>
        <taxon>Pseudonocardiales</taxon>
        <taxon>Pseudonocardiaceae</taxon>
        <taxon>Pseudonocardia</taxon>
    </lineage>
</organism>
<feature type="transmembrane region" description="Helical" evidence="1">
    <location>
        <begin position="275"/>
        <end position="294"/>
    </location>
</feature>
<evidence type="ECO:0000313" key="2">
    <source>
        <dbReference type="EMBL" id="MDT0353739.1"/>
    </source>
</evidence>
<feature type="transmembrane region" description="Helical" evidence="1">
    <location>
        <begin position="300"/>
        <end position="321"/>
    </location>
</feature>
<gene>
    <name evidence="2" type="ORF">RM445_30045</name>
</gene>
<dbReference type="EMBL" id="JAVREJ010000042">
    <property type="protein sequence ID" value="MDT0353739.1"/>
    <property type="molecule type" value="Genomic_DNA"/>
</dbReference>
<keyword evidence="1" id="KW-0812">Transmembrane</keyword>
<evidence type="ECO:0000313" key="3">
    <source>
        <dbReference type="Proteomes" id="UP001183202"/>
    </source>
</evidence>
<protein>
    <submittedName>
        <fullName evidence="2">Uncharacterized protein</fullName>
    </submittedName>
</protein>